<evidence type="ECO:0000313" key="4">
    <source>
        <dbReference type="EMBL" id="PNX85945.1"/>
    </source>
</evidence>
<dbReference type="InterPro" id="IPR056924">
    <property type="entry name" value="SH3_Tf2-1"/>
</dbReference>
<dbReference type="Pfam" id="PF24626">
    <property type="entry name" value="SH3_Tf2-1"/>
    <property type="match status" value="1"/>
</dbReference>
<evidence type="ECO:0000313" key="2">
    <source>
        <dbReference type="EMBL" id="PNX60310.1"/>
    </source>
</evidence>
<reference evidence="4 5" key="2">
    <citation type="journal article" date="2017" name="Front. Plant Sci.">
        <title>Gene Classification and Mining of Molecular Markers Useful in Red Clover (Trifolium pratense) Breeding.</title>
        <authorList>
            <person name="Istvanek J."/>
            <person name="Dluhosova J."/>
            <person name="Dluhos P."/>
            <person name="Patkova L."/>
            <person name="Nedelnik J."/>
            <person name="Repkova J."/>
        </authorList>
    </citation>
    <scope>NUCLEOTIDE SEQUENCE [LARGE SCALE GENOMIC DNA]</scope>
    <source>
        <strain evidence="5">cv. Tatra</strain>
        <tissue evidence="4">Young leaves</tissue>
    </source>
</reference>
<gene>
    <name evidence="3" type="ORF">L195_g031314</name>
    <name evidence="4" type="ORF">L195_g042019</name>
    <name evidence="2" type="ORF">L195_g051861</name>
</gene>
<dbReference type="EMBL" id="ASHM01028954">
    <property type="protein sequence ID" value="PNX75380.1"/>
    <property type="molecule type" value="Genomic_DNA"/>
</dbReference>
<dbReference type="EMBL" id="ASHM01049966">
    <property type="protein sequence ID" value="PNX85945.1"/>
    <property type="molecule type" value="Genomic_DNA"/>
</dbReference>
<proteinExistence type="predicted"/>
<feature type="domain" description="Tf2-1-like SH3-like" evidence="1">
    <location>
        <begin position="17"/>
        <end position="80"/>
    </location>
</feature>
<name>A0A2K3M584_TRIPR</name>
<dbReference type="PANTHER" id="PTHR46148">
    <property type="entry name" value="CHROMO DOMAIN-CONTAINING PROTEIN"/>
    <property type="match status" value="1"/>
</dbReference>
<protein>
    <recommendedName>
        <fullName evidence="1">Tf2-1-like SH3-like domain-containing protein</fullName>
    </recommendedName>
</protein>
<sequence length="157" mass="18118">MKLHDDKKRRYLAFEPGQFVYVKLRPYRKTSATNQSYSKLSKRFYGPYRIQEKIGPVAYRLELPVTSKIHPVFRCSLLKLHKGPLPLSASLPPSSMDNNPILEPLTILDNKMDTTTEPPTPMVLVQWTGLPLEDTSWETWASLQNAYHLEDKVTFPD</sequence>
<dbReference type="AlphaFoldDB" id="A0A2K3M584"/>
<evidence type="ECO:0000313" key="5">
    <source>
        <dbReference type="Proteomes" id="UP000236291"/>
    </source>
</evidence>
<accession>A0A2K3M584</accession>
<dbReference type="SUPFAM" id="SSF54160">
    <property type="entry name" value="Chromo domain-like"/>
    <property type="match status" value="1"/>
</dbReference>
<dbReference type="PANTHER" id="PTHR46148:SF54">
    <property type="entry name" value="RETROTRANSPOSON-LIKE PROTEIN"/>
    <property type="match status" value="1"/>
</dbReference>
<dbReference type="STRING" id="57577.A0A2K3M584"/>
<evidence type="ECO:0000313" key="3">
    <source>
        <dbReference type="EMBL" id="PNX75380.1"/>
    </source>
</evidence>
<reference evidence="4 5" key="1">
    <citation type="journal article" date="2014" name="Am. J. Bot.">
        <title>Genome assembly and annotation for red clover (Trifolium pratense; Fabaceae).</title>
        <authorList>
            <person name="Istvanek J."/>
            <person name="Jaros M."/>
            <person name="Krenek A."/>
            <person name="Repkova J."/>
        </authorList>
    </citation>
    <scope>NUCLEOTIDE SEQUENCE [LARGE SCALE GENOMIC DNA]</scope>
    <source>
        <strain evidence="5">cv. Tatra</strain>
        <tissue evidence="4">Young leaves</tissue>
    </source>
</reference>
<dbReference type="EMBL" id="ASHM01082465">
    <property type="protein sequence ID" value="PNX60310.1"/>
    <property type="molecule type" value="Genomic_DNA"/>
</dbReference>
<comment type="caution">
    <text evidence="4">The sequence shown here is derived from an EMBL/GenBank/DDBJ whole genome shotgun (WGS) entry which is preliminary data.</text>
</comment>
<dbReference type="InterPro" id="IPR016197">
    <property type="entry name" value="Chromo-like_dom_sf"/>
</dbReference>
<dbReference type="Proteomes" id="UP000236291">
    <property type="component" value="Unassembled WGS sequence"/>
</dbReference>
<organism evidence="4 5">
    <name type="scientific">Trifolium pratense</name>
    <name type="common">Red clover</name>
    <dbReference type="NCBI Taxonomy" id="57577"/>
    <lineage>
        <taxon>Eukaryota</taxon>
        <taxon>Viridiplantae</taxon>
        <taxon>Streptophyta</taxon>
        <taxon>Embryophyta</taxon>
        <taxon>Tracheophyta</taxon>
        <taxon>Spermatophyta</taxon>
        <taxon>Magnoliopsida</taxon>
        <taxon>eudicotyledons</taxon>
        <taxon>Gunneridae</taxon>
        <taxon>Pentapetalae</taxon>
        <taxon>rosids</taxon>
        <taxon>fabids</taxon>
        <taxon>Fabales</taxon>
        <taxon>Fabaceae</taxon>
        <taxon>Papilionoideae</taxon>
        <taxon>50 kb inversion clade</taxon>
        <taxon>NPAAA clade</taxon>
        <taxon>Hologalegina</taxon>
        <taxon>IRL clade</taxon>
        <taxon>Trifolieae</taxon>
        <taxon>Trifolium</taxon>
    </lineage>
</organism>
<evidence type="ECO:0000259" key="1">
    <source>
        <dbReference type="Pfam" id="PF24626"/>
    </source>
</evidence>